<feature type="transmembrane region" description="Helical" evidence="1">
    <location>
        <begin position="94"/>
        <end position="115"/>
    </location>
</feature>
<organism evidence="2 3">
    <name type="scientific">Photobacterium frigidiphilum</name>
    <dbReference type="NCBI Taxonomy" id="264736"/>
    <lineage>
        <taxon>Bacteria</taxon>
        <taxon>Pseudomonadati</taxon>
        <taxon>Pseudomonadota</taxon>
        <taxon>Gammaproteobacteria</taxon>
        <taxon>Vibrionales</taxon>
        <taxon>Vibrionaceae</taxon>
        <taxon>Photobacterium</taxon>
    </lineage>
</organism>
<feature type="transmembrane region" description="Helical" evidence="1">
    <location>
        <begin position="26"/>
        <end position="52"/>
    </location>
</feature>
<gene>
    <name evidence="2" type="ORF">C9J12_29885</name>
</gene>
<comment type="caution">
    <text evidence="2">The sequence shown here is derived from an EMBL/GenBank/DDBJ whole genome shotgun (WGS) entry which is preliminary data.</text>
</comment>
<accession>A0A2T3J5K6</accession>
<dbReference type="EMBL" id="PYMJ01000103">
    <property type="protein sequence ID" value="PSU40229.1"/>
    <property type="molecule type" value="Genomic_DNA"/>
</dbReference>
<keyword evidence="1" id="KW-0812">Transmembrane</keyword>
<proteinExistence type="predicted"/>
<dbReference type="AlphaFoldDB" id="A0A2T3J5K6"/>
<sequence>MYEITRNNIIHEIKYLRSRSFKENDIVKYLTVLSHCLAAIRSIFIIIASAFFTLTTVFVQKVYLALSNGTVDTTQSLSELQPHFDSFWCASLSFTIKALLIYTAIGLTIVVIKIFKKTL</sequence>
<name>A0A2T3J5K6_9GAMM</name>
<evidence type="ECO:0000256" key="1">
    <source>
        <dbReference type="SAM" id="Phobius"/>
    </source>
</evidence>
<keyword evidence="3" id="KW-1185">Reference proteome</keyword>
<reference evidence="2 3" key="1">
    <citation type="submission" date="2018-01" db="EMBL/GenBank/DDBJ databases">
        <title>Whole genome sequencing of Histamine producing bacteria.</title>
        <authorList>
            <person name="Butler K."/>
        </authorList>
    </citation>
    <scope>NUCLEOTIDE SEQUENCE [LARGE SCALE GENOMIC DNA]</scope>
    <source>
        <strain evidence="2 3">JCM 12947</strain>
    </source>
</reference>
<dbReference type="Proteomes" id="UP000240987">
    <property type="component" value="Unassembled WGS sequence"/>
</dbReference>
<evidence type="ECO:0000313" key="3">
    <source>
        <dbReference type="Proteomes" id="UP000240987"/>
    </source>
</evidence>
<keyword evidence="1" id="KW-1133">Transmembrane helix</keyword>
<protein>
    <submittedName>
        <fullName evidence="2">Uncharacterized protein</fullName>
    </submittedName>
</protein>
<keyword evidence="1" id="KW-0472">Membrane</keyword>
<evidence type="ECO:0000313" key="2">
    <source>
        <dbReference type="EMBL" id="PSU40229.1"/>
    </source>
</evidence>